<evidence type="ECO:0000256" key="2">
    <source>
        <dbReference type="ARBA" id="ARBA00011575"/>
    </source>
</evidence>
<evidence type="ECO:0000256" key="8">
    <source>
        <dbReference type="ARBA" id="ARBA00047683"/>
    </source>
</evidence>
<sequence>MLWTDFLYLKNGGAKKMKPTIEKAKKLAHEYPRIPLCLAFKLKNLNTFKLAQICDQLGDSFQLTITAHNKETYSYFALQPQASITVLDNTLTIKKEKQTEILKQDPHTYLEQLLSRYHQPKLAGLPPFTGGLVGYFSYEYTKYYLKKVSFTHPNPHNLQDAGLLLCNFVIAYRHSDHCLFLIQSIASNELPTSYTQASKKLSLIKQKLLALLKKDYEQPLLSQLSPFKLQHSKQVFTAGIADAKKHINDGDIFQLIYSNPHNCLANGSLLPVTHQLARSDPAPYNFYFHQADFQIAGASPETLVTKVSDHLTTYPLAGTRRRGRTTAEDQQFAHELQTDPKELAEHNMLVDLGRNDLGQVSRFGSVQVTAHAQLERYSNVMHLASTIESLANPTKSSLDILEAVFPAGTLSGAPKVRAIQIINDLEKTKRGVYGGCFGYLGFNSDMDMCIGIRLIHKTKKATTIHSGAGIVADSIPNLEYQECLNKARGVVQAFNQVTGGKNNETSN</sequence>
<dbReference type="EMBL" id="AZEF01000020">
    <property type="protein sequence ID" value="KRL01829.1"/>
    <property type="molecule type" value="Genomic_DNA"/>
</dbReference>
<dbReference type="STRING" id="1423731.FC81_GL001040"/>
<evidence type="ECO:0000256" key="4">
    <source>
        <dbReference type="ARBA" id="ARBA00022723"/>
    </source>
</evidence>
<accession>A0A0R1M9I8</accession>
<evidence type="ECO:0000313" key="12">
    <source>
        <dbReference type="Proteomes" id="UP000051621"/>
    </source>
</evidence>
<comment type="caution">
    <text evidence="11">The sequence shown here is derived from an EMBL/GenBank/DDBJ whole genome shotgun (WGS) entry which is preliminary data.</text>
</comment>
<dbReference type="SUPFAM" id="SSF56322">
    <property type="entry name" value="ADC synthase"/>
    <property type="match status" value="1"/>
</dbReference>
<organism evidence="11 12">
    <name type="scientific">Liquorilactobacillus capillatus DSM 19910</name>
    <dbReference type="NCBI Taxonomy" id="1423731"/>
    <lineage>
        <taxon>Bacteria</taxon>
        <taxon>Bacillati</taxon>
        <taxon>Bacillota</taxon>
        <taxon>Bacilli</taxon>
        <taxon>Lactobacillales</taxon>
        <taxon>Lactobacillaceae</taxon>
        <taxon>Liquorilactobacillus</taxon>
    </lineage>
</organism>
<evidence type="ECO:0000256" key="3">
    <source>
        <dbReference type="ARBA" id="ARBA00020653"/>
    </source>
</evidence>
<dbReference type="Proteomes" id="UP000051621">
    <property type="component" value="Unassembled WGS sequence"/>
</dbReference>
<dbReference type="InterPro" id="IPR006805">
    <property type="entry name" value="Anth_synth_I_N"/>
</dbReference>
<keyword evidence="6" id="KW-0456">Lyase</keyword>
<dbReference type="PATRIC" id="fig|1423731.3.peg.1071"/>
<dbReference type="GO" id="GO:0000162">
    <property type="term" value="P:L-tryptophan biosynthetic process"/>
    <property type="evidence" value="ECO:0007669"/>
    <property type="project" value="TreeGrafter"/>
</dbReference>
<comment type="function">
    <text evidence="7">Part of a heterotetrameric complex that catalyzes the two-step biosynthesis of anthranilate, an intermediate in the biosynthesis of L-tryptophan. In the first step, the glutamine-binding beta subunit (TrpG) of anthranilate synthase (AS) provides the glutamine amidotransferase activity which generates ammonia as a substrate that, along with chorismate, is used in the second step, catalyzed by the large alpha subunit of AS (TrpE) to produce anthranilate. In the absence of TrpG, TrpE can synthesize anthranilate directly from chorismate and high concentrations of ammonia.</text>
</comment>
<evidence type="ECO:0000256" key="5">
    <source>
        <dbReference type="ARBA" id="ARBA00022842"/>
    </source>
</evidence>
<dbReference type="GO" id="GO:0046872">
    <property type="term" value="F:metal ion binding"/>
    <property type="evidence" value="ECO:0007669"/>
    <property type="project" value="UniProtKB-KW"/>
</dbReference>
<name>A0A0R1M9I8_9LACO</name>
<evidence type="ECO:0000256" key="1">
    <source>
        <dbReference type="ARBA" id="ARBA00001946"/>
    </source>
</evidence>
<keyword evidence="12" id="KW-1185">Reference proteome</keyword>
<comment type="cofactor">
    <cofactor evidence="1">
        <name>Mg(2+)</name>
        <dbReference type="ChEBI" id="CHEBI:18420"/>
    </cofactor>
</comment>
<dbReference type="PANTHER" id="PTHR11236:SF48">
    <property type="entry name" value="ISOCHORISMATE SYNTHASE MENF"/>
    <property type="match status" value="1"/>
</dbReference>
<dbReference type="InterPro" id="IPR005801">
    <property type="entry name" value="ADC_synthase"/>
</dbReference>
<proteinExistence type="predicted"/>
<evidence type="ECO:0000313" key="11">
    <source>
        <dbReference type="EMBL" id="KRL01829.1"/>
    </source>
</evidence>
<dbReference type="InterPro" id="IPR015890">
    <property type="entry name" value="Chorismate_C"/>
</dbReference>
<dbReference type="AlphaFoldDB" id="A0A0R1M9I8"/>
<dbReference type="PANTHER" id="PTHR11236">
    <property type="entry name" value="AMINOBENZOATE/ANTHRANILATE SYNTHASE"/>
    <property type="match status" value="1"/>
</dbReference>
<dbReference type="Gene3D" id="3.60.120.10">
    <property type="entry name" value="Anthranilate synthase"/>
    <property type="match status" value="1"/>
</dbReference>
<dbReference type="InterPro" id="IPR019999">
    <property type="entry name" value="Anth_synth_I-like"/>
</dbReference>
<evidence type="ECO:0000259" key="9">
    <source>
        <dbReference type="Pfam" id="PF00425"/>
    </source>
</evidence>
<evidence type="ECO:0000256" key="7">
    <source>
        <dbReference type="ARBA" id="ARBA00025634"/>
    </source>
</evidence>
<dbReference type="Pfam" id="PF04715">
    <property type="entry name" value="Anth_synt_I_N"/>
    <property type="match status" value="1"/>
</dbReference>
<evidence type="ECO:0000259" key="10">
    <source>
        <dbReference type="Pfam" id="PF04715"/>
    </source>
</evidence>
<feature type="domain" description="Anthranilate synthase component I N-terminal" evidence="10">
    <location>
        <begin position="55"/>
        <end position="180"/>
    </location>
</feature>
<comment type="subunit">
    <text evidence="2">Heterotetramer consisting of two non-identical subunits: a beta subunit (TrpG) and a large alpha subunit (TrpE).</text>
</comment>
<dbReference type="Pfam" id="PF00425">
    <property type="entry name" value="Chorismate_bind"/>
    <property type="match status" value="1"/>
</dbReference>
<feature type="domain" description="Chorismate-utilising enzyme C-terminal" evidence="9">
    <location>
        <begin position="233"/>
        <end position="486"/>
    </location>
</feature>
<evidence type="ECO:0000256" key="6">
    <source>
        <dbReference type="ARBA" id="ARBA00023239"/>
    </source>
</evidence>
<gene>
    <name evidence="11" type="ORF">FC81_GL001040</name>
</gene>
<keyword evidence="4" id="KW-0479">Metal-binding</keyword>
<dbReference type="GO" id="GO:0004049">
    <property type="term" value="F:anthranilate synthase activity"/>
    <property type="evidence" value="ECO:0007669"/>
    <property type="project" value="UniProtKB-EC"/>
</dbReference>
<protein>
    <recommendedName>
        <fullName evidence="3">Anthranilate synthase component 1</fullName>
    </recommendedName>
</protein>
<comment type="catalytic activity">
    <reaction evidence="8">
        <text>chorismate + L-glutamine = anthranilate + pyruvate + L-glutamate + H(+)</text>
        <dbReference type="Rhea" id="RHEA:21732"/>
        <dbReference type="ChEBI" id="CHEBI:15361"/>
        <dbReference type="ChEBI" id="CHEBI:15378"/>
        <dbReference type="ChEBI" id="CHEBI:16567"/>
        <dbReference type="ChEBI" id="CHEBI:29748"/>
        <dbReference type="ChEBI" id="CHEBI:29985"/>
        <dbReference type="ChEBI" id="CHEBI:58359"/>
        <dbReference type="EC" id="4.1.3.27"/>
    </reaction>
</comment>
<reference evidence="11 12" key="1">
    <citation type="journal article" date="2015" name="Genome Announc.">
        <title>Expanding the biotechnology potential of lactobacilli through comparative genomics of 213 strains and associated genera.</title>
        <authorList>
            <person name="Sun Z."/>
            <person name="Harris H.M."/>
            <person name="McCann A."/>
            <person name="Guo C."/>
            <person name="Argimon S."/>
            <person name="Zhang W."/>
            <person name="Yang X."/>
            <person name="Jeffery I.B."/>
            <person name="Cooney J.C."/>
            <person name="Kagawa T.F."/>
            <person name="Liu W."/>
            <person name="Song Y."/>
            <person name="Salvetti E."/>
            <person name="Wrobel A."/>
            <person name="Rasinkangas P."/>
            <person name="Parkhill J."/>
            <person name="Rea M.C."/>
            <person name="O'Sullivan O."/>
            <person name="Ritari J."/>
            <person name="Douillard F.P."/>
            <person name="Paul Ross R."/>
            <person name="Yang R."/>
            <person name="Briner A.E."/>
            <person name="Felis G.E."/>
            <person name="de Vos W.M."/>
            <person name="Barrangou R."/>
            <person name="Klaenhammer T.R."/>
            <person name="Caufield P.W."/>
            <person name="Cui Y."/>
            <person name="Zhang H."/>
            <person name="O'Toole P.W."/>
        </authorList>
    </citation>
    <scope>NUCLEOTIDE SEQUENCE [LARGE SCALE GENOMIC DNA]</scope>
    <source>
        <strain evidence="11 12">DSM 19910</strain>
    </source>
</reference>
<keyword evidence="5" id="KW-0460">Magnesium</keyword>
<dbReference type="PRINTS" id="PR00095">
    <property type="entry name" value="ANTSNTHASEI"/>
</dbReference>